<dbReference type="Proteomes" id="UP000030699">
    <property type="component" value="Unassembled WGS sequence"/>
</dbReference>
<dbReference type="EMBL" id="KI925711">
    <property type="protein sequence ID" value="ETW46169.1"/>
    <property type="molecule type" value="Genomic_DNA"/>
</dbReference>
<name>A0A024WG50_PLAFA</name>
<reference evidence="1 2" key="1">
    <citation type="submission" date="2013-02" db="EMBL/GenBank/DDBJ databases">
        <title>The Genome Annotation of Plasmodium falciparum MaliPS096_E11.</title>
        <authorList>
            <consortium name="The Broad Institute Genome Sequencing Platform"/>
            <consortium name="The Broad Institute Genome Sequencing Center for Infectious Disease"/>
            <person name="Neafsey D."/>
            <person name="Hoffman S."/>
            <person name="Volkman S."/>
            <person name="Rosenthal P."/>
            <person name="Walker B."/>
            <person name="Young S.K."/>
            <person name="Zeng Q."/>
            <person name="Gargeya S."/>
            <person name="Fitzgerald M."/>
            <person name="Haas B."/>
            <person name="Abouelleil A."/>
            <person name="Allen A.W."/>
            <person name="Alvarado L."/>
            <person name="Arachchi H.M."/>
            <person name="Berlin A.M."/>
            <person name="Chapman S.B."/>
            <person name="Gainer-Dewar J."/>
            <person name="Goldberg J."/>
            <person name="Griggs A."/>
            <person name="Gujja S."/>
            <person name="Hansen M."/>
            <person name="Howarth C."/>
            <person name="Imamovic A."/>
            <person name="Ireland A."/>
            <person name="Larimer J."/>
            <person name="McCowan C."/>
            <person name="Murphy C."/>
            <person name="Pearson M."/>
            <person name="Poon T.W."/>
            <person name="Priest M."/>
            <person name="Roberts A."/>
            <person name="Saif S."/>
            <person name="Shea T."/>
            <person name="Sisk P."/>
            <person name="Sykes S."/>
            <person name="Wortman J."/>
            <person name="Nusbaum C."/>
            <person name="Birren B."/>
        </authorList>
    </citation>
    <scope>NUCLEOTIDE SEQUENCE [LARGE SCALE GENOMIC DNA]</scope>
    <source>
        <strain evidence="1 2">MaliPS096_E11</strain>
    </source>
</reference>
<dbReference type="AlphaFoldDB" id="A0A024WG50"/>
<evidence type="ECO:0000313" key="1">
    <source>
        <dbReference type="EMBL" id="ETW46169.1"/>
    </source>
</evidence>
<protein>
    <submittedName>
        <fullName evidence="1">Uncharacterized protein</fullName>
    </submittedName>
</protein>
<gene>
    <name evidence="1" type="ORF">PFMALIP_05766</name>
</gene>
<evidence type="ECO:0000313" key="2">
    <source>
        <dbReference type="Proteomes" id="UP000030699"/>
    </source>
</evidence>
<accession>A0A024WG50</accession>
<proteinExistence type="predicted"/>
<reference evidence="1 2" key="2">
    <citation type="submission" date="2013-02" db="EMBL/GenBank/DDBJ databases">
        <title>The Genome Sequence of Plasmodium falciparum MaliPS096_E11.</title>
        <authorList>
            <consortium name="The Broad Institute Genome Sequencing Platform"/>
            <consortium name="The Broad Institute Genome Sequencing Center for Infectious Disease"/>
            <person name="Neafsey D."/>
            <person name="Cheeseman I."/>
            <person name="Volkman S."/>
            <person name="Adams J."/>
            <person name="Walker B."/>
            <person name="Young S.K."/>
            <person name="Zeng Q."/>
            <person name="Gargeya S."/>
            <person name="Fitzgerald M."/>
            <person name="Haas B."/>
            <person name="Abouelleil A."/>
            <person name="Alvarado L."/>
            <person name="Arachchi H.M."/>
            <person name="Berlin A.M."/>
            <person name="Chapman S.B."/>
            <person name="Dewar J."/>
            <person name="Goldberg J."/>
            <person name="Griggs A."/>
            <person name="Gujja S."/>
            <person name="Hansen M."/>
            <person name="Howarth C."/>
            <person name="Imamovic A."/>
            <person name="Larimer J."/>
            <person name="McCowan C."/>
            <person name="Murphy C."/>
            <person name="Neiman D."/>
            <person name="Pearson M."/>
            <person name="Priest M."/>
            <person name="Roberts A."/>
            <person name="Saif S."/>
            <person name="Shea T."/>
            <person name="Sisk P."/>
            <person name="Sykes S."/>
            <person name="Wortman J."/>
            <person name="Nusbaum C."/>
            <person name="Birren B."/>
        </authorList>
    </citation>
    <scope>NUCLEOTIDE SEQUENCE [LARGE SCALE GENOMIC DNA]</scope>
    <source>
        <strain evidence="1 2">MaliPS096_E11</strain>
    </source>
</reference>
<organism evidence="1 2">
    <name type="scientific">Plasmodium falciparum MaliPS096_E11</name>
    <dbReference type="NCBI Taxonomy" id="1036727"/>
    <lineage>
        <taxon>Eukaryota</taxon>
        <taxon>Sar</taxon>
        <taxon>Alveolata</taxon>
        <taxon>Apicomplexa</taxon>
        <taxon>Aconoidasida</taxon>
        <taxon>Haemosporida</taxon>
        <taxon>Plasmodiidae</taxon>
        <taxon>Plasmodium</taxon>
        <taxon>Plasmodium (Laverania)</taxon>
    </lineage>
</organism>
<sequence>MLTHESMSSALKSLTIASCSTDLAGATGTAYAIFVPCEEEKDHGNMNARNIYVSNVFLKI</sequence>